<feature type="signal peptide" evidence="2">
    <location>
        <begin position="1"/>
        <end position="19"/>
    </location>
</feature>
<feature type="compositionally biased region" description="Basic and acidic residues" evidence="1">
    <location>
        <begin position="39"/>
        <end position="49"/>
    </location>
</feature>
<dbReference type="EMBL" id="AZBU02000003">
    <property type="protein sequence ID" value="TKR89625.1"/>
    <property type="molecule type" value="Genomic_DNA"/>
</dbReference>
<dbReference type="Proteomes" id="UP000298663">
    <property type="component" value="Unassembled WGS sequence"/>
</dbReference>
<keyword evidence="2" id="KW-0732">Signal</keyword>
<protein>
    <submittedName>
        <fullName evidence="3">Uncharacterized protein</fullName>
    </submittedName>
</protein>
<reference evidence="3 4" key="1">
    <citation type="journal article" date="2015" name="Genome Biol.">
        <title>Comparative genomics of Steinernema reveals deeply conserved gene regulatory networks.</title>
        <authorList>
            <person name="Dillman A.R."/>
            <person name="Macchietto M."/>
            <person name="Porter C.F."/>
            <person name="Rogers A."/>
            <person name="Williams B."/>
            <person name="Antoshechkin I."/>
            <person name="Lee M.M."/>
            <person name="Goodwin Z."/>
            <person name="Lu X."/>
            <person name="Lewis E.E."/>
            <person name="Goodrich-Blair H."/>
            <person name="Stock S.P."/>
            <person name="Adams B.J."/>
            <person name="Sternberg P.W."/>
            <person name="Mortazavi A."/>
        </authorList>
    </citation>
    <scope>NUCLEOTIDE SEQUENCE [LARGE SCALE GENOMIC DNA]</scope>
    <source>
        <strain evidence="3 4">ALL</strain>
    </source>
</reference>
<proteinExistence type="predicted"/>
<evidence type="ECO:0000256" key="2">
    <source>
        <dbReference type="SAM" id="SignalP"/>
    </source>
</evidence>
<keyword evidence="4" id="KW-1185">Reference proteome</keyword>
<feature type="region of interest" description="Disordered" evidence="1">
    <location>
        <begin position="39"/>
        <end position="77"/>
    </location>
</feature>
<evidence type="ECO:0000313" key="4">
    <source>
        <dbReference type="Proteomes" id="UP000298663"/>
    </source>
</evidence>
<accession>A0A4V6A557</accession>
<dbReference type="AlphaFoldDB" id="A0A4V6A557"/>
<evidence type="ECO:0000256" key="1">
    <source>
        <dbReference type="SAM" id="MobiDB-lite"/>
    </source>
</evidence>
<feature type="chain" id="PRO_5020762193" evidence="2">
    <location>
        <begin position="20"/>
        <end position="77"/>
    </location>
</feature>
<comment type="caution">
    <text evidence="3">The sequence shown here is derived from an EMBL/GenBank/DDBJ whole genome shotgun (WGS) entry which is preliminary data.</text>
</comment>
<gene>
    <name evidence="3" type="ORF">L596_013697</name>
</gene>
<reference evidence="3 4" key="2">
    <citation type="journal article" date="2019" name="G3 (Bethesda)">
        <title>Hybrid Assembly of the Genome of the Entomopathogenic Nematode Steinernema carpocapsae Identifies the X-Chromosome.</title>
        <authorList>
            <person name="Serra L."/>
            <person name="Macchietto M."/>
            <person name="Macias-Munoz A."/>
            <person name="McGill C.J."/>
            <person name="Rodriguez I.M."/>
            <person name="Rodriguez B."/>
            <person name="Murad R."/>
            <person name="Mortazavi A."/>
        </authorList>
    </citation>
    <scope>NUCLEOTIDE SEQUENCE [LARGE SCALE GENOMIC DNA]</scope>
    <source>
        <strain evidence="3 4">ALL</strain>
    </source>
</reference>
<organism evidence="3 4">
    <name type="scientific">Steinernema carpocapsae</name>
    <name type="common">Entomopathogenic nematode</name>
    <dbReference type="NCBI Taxonomy" id="34508"/>
    <lineage>
        <taxon>Eukaryota</taxon>
        <taxon>Metazoa</taxon>
        <taxon>Ecdysozoa</taxon>
        <taxon>Nematoda</taxon>
        <taxon>Chromadorea</taxon>
        <taxon>Rhabditida</taxon>
        <taxon>Tylenchina</taxon>
        <taxon>Panagrolaimomorpha</taxon>
        <taxon>Strongyloidoidea</taxon>
        <taxon>Steinernematidae</taxon>
        <taxon>Steinernema</taxon>
    </lineage>
</organism>
<sequence length="77" mass="8647">MLALLTISCFVFMGRFTLIEKKPDSGSKGRPLRIWLSKENAEDGTRKDGSSSWPAKLFKKPQKKAVTLPKQRTAPNL</sequence>
<name>A0A4V6A557_STECR</name>
<evidence type="ECO:0000313" key="3">
    <source>
        <dbReference type="EMBL" id="TKR89625.1"/>
    </source>
</evidence>